<feature type="domain" description="NAD-dependent epimerase/dehydratase" evidence="1">
    <location>
        <begin position="4"/>
        <end position="62"/>
    </location>
</feature>
<evidence type="ECO:0000259" key="1">
    <source>
        <dbReference type="Pfam" id="PF01370"/>
    </source>
</evidence>
<reference evidence="3" key="1">
    <citation type="submission" date="2017-09" db="EMBL/GenBank/DDBJ databases">
        <title>Depth-based differentiation of microbial function through sediment-hosted aquifers and enrichment of novel symbionts in the deep terrestrial subsurface.</title>
        <authorList>
            <person name="Probst A.J."/>
            <person name="Ladd B."/>
            <person name="Jarett J.K."/>
            <person name="Geller-Mcgrath D.E."/>
            <person name="Sieber C.M.K."/>
            <person name="Emerson J.B."/>
            <person name="Anantharaman K."/>
            <person name="Thomas B.C."/>
            <person name="Malmstrom R."/>
            <person name="Stieglmeier M."/>
            <person name="Klingl A."/>
            <person name="Woyke T."/>
            <person name="Ryan C.M."/>
            <person name="Banfield J.F."/>
        </authorList>
    </citation>
    <scope>NUCLEOTIDE SEQUENCE [LARGE SCALE GENOMIC DNA]</scope>
</reference>
<gene>
    <name evidence="2" type="ORF">COT54_02700</name>
</gene>
<proteinExistence type="predicted"/>
<sequence length="63" mass="7015">MQKILATGATGLVGSRFVEMFQDKYNVINLDLTTGVDITKVETFKPFFDVHPDTKALIHLAAF</sequence>
<protein>
    <recommendedName>
        <fullName evidence="1">NAD-dependent epimerase/dehydratase domain-containing protein</fullName>
    </recommendedName>
</protein>
<name>A0A2H0WYV7_9BACT</name>
<dbReference type="Gene3D" id="3.40.50.720">
    <property type="entry name" value="NAD(P)-binding Rossmann-like Domain"/>
    <property type="match status" value="1"/>
</dbReference>
<dbReference type="AlphaFoldDB" id="A0A2H0WYV7"/>
<comment type="caution">
    <text evidence="2">The sequence shown here is derived from an EMBL/GenBank/DDBJ whole genome shotgun (WGS) entry which is preliminary data.</text>
</comment>
<dbReference type="EMBL" id="PEYY01000110">
    <property type="protein sequence ID" value="PIS17797.1"/>
    <property type="molecule type" value="Genomic_DNA"/>
</dbReference>
<feature type="non-terminal residue" evidence="2">
    <location>
        <position position="63"/>
    </location>
</feature>
<accession>A0A2H0WYV7</accession>
<dbReference type="Pfam" id="PF01370">
    <property type="entry name" value="Epimerase"/>
    <property type="match status" value="1"/>
</dbReference>
<dbReference type="Proteomes" id="UP000229574">
    <property type="component" value="Unassembled WGS sequence"/>
</dbReference>
<organism evidence="2 3">
    <name type="scientific">Candidatus Collierbacteria bacterium CG09_land_8_20_14_0_10_46_12</name>
    <dbReference type="NCBI Taxonomy" id="1974533"/>
    <lineage>
        <taxon>Bacteria</taxon>
        <taxon>Candidatus Collieribacteriota</taxon>
    </lineage>
</organism>
<dbReference type="InterPro" id="IPR036291">
    <property type="entry name" value="NAD(P)-bd_dom_sf"/>
</dbReference>
<evidence type="ECO:0000313" key="2">
    <source>
        <dbReference type="EMBL" id="PIS17797.1"/>
    </source>
</evidence>
<evidence type="ECO:0000313" key="3">
    <source>
        <dbReference type="Proteomes" id="UP000229574"/>
    </source>
</evidence>
<dbReference type="SUPFAM" id="SSF51735">
    <property type="entry name" value="NAD(P)-binding Rossmann-fold domains"/>
    <property type="match status" value="1"/>
</dbReference>
<dbReference type="InterPro" id="IPR001509">
    <property type="entry name" value="Epimerase_deHydtase"/>
</dbReference>